<reference evidence="2" key="1">
    <citation type="journal article" date="2020" name="Nature">
        <title>Giant virus diversity and host interactions through global metagenomics.</title>
        <authorList>
            <person name="Schulz F."/>
            <person name="Roux S."/>
            <person name="Paez-Espino D."/>
            <person name="Jungbluth S."/>
            <person name="Walsh D.A."/>
            <person name="Denef V.J."/>
            <person name="McMahon K.D."/>
            <person name="Konstantinidis K.T."/>
            <person name="Eloe-Fadrosh E.A."/>
            <person name="Kyrpides N.C."/>
            <person name="Woyke T."/>
        </authorList>
    </citation>
    <scope>NUCLEOTIDE SEQUENCE</scope>
    <source>
        <strain evidence="2">GVMAG-M-3300027759-16</strain>
    </source>
</reference>
<feature type="transmembrane region" description="Helical" evidence="1">
    <location>
        <begin position="58"/>
        <end position="79"/>
    </location>
</feature>
<keyword evidence="1" id="KW-0472">Membrane</keyword>
<evidence type="ECO:0000256" key="1">
    <source>
        <dbReference type="SAM" id="Phobius"/>
    </source>
</evidence>
<evidence type="ECO:0000313" key="2">
    <source>
        <dbReference type="EMBL" id="QHU26520.1"/>
    </source>
</evidence>
<feature type="transmembrane region" description="Helical" evidence="1">
    <location>
        <begin position="16"/>
        <end position="38"/>
    </location>
</feature>
<accession>A0A6C0L876</accession>
<keyword evidence="1" id="KW-1133">Transmembrane helix</keyword>
<dbReference type="EMBL" id="MN740442">
    <property type="protein sequence ID" value="QHU26520.1"/>
    <property type="molecule type" value="Genomic_DNA"/>
</dbReference>
<dbReference type="AlphaFoldDB" id="A0A6C0L876"/>
<protein>
    <submittedName>
        <fullName evidence="2">Uncharacterized protein</fullName>
    </submittedName>
</protein>
<organism evidence="2">
    <name type="scientific">viral metagenome</name>
    <dbReference type="NCBI Taxonomy" id="1070528"/>
    <lineage>
        <taxon>unclassified sequences</taxon>
        <taxon>metagenomes</taxon>
        <taxon>organismal metagenomes</taxon>
    </lineage>
</organism>
<name>A0A6C0L876_9ZZZZ</name>
<proteinExistence type="predicted"/>
<sequence>MARGSNSLSGLIKTGFGLSIGLMLGQIIFILLGLAFFIPGYMLYTKHKKSSDSTNKNLSIVLMAIGVIIMGGLGFGFLLDAMDFGE</sequence>
<keyword evidence="1" id="KW-0812">Transmembrane</keyword>